<dbReference type="Proteomes" id="UP001169760">
    <property type="component" value="Unassembled WGS sequence"/>
</dbReference>
<proteinExistence type="predicted"/>
<protein>
    <submittedName>
        <fullName evidence="2">Uncharacterized protein</fullName>
    </submittedName>
</protein>
<comment type="caution">
    <text evidence="2">The sequence shown here is derived from an EMBL/GenBank/DDBJ whole genome shotgun (WGS) entry which is preliminary data.</text>
</comment>
<dbReference type="AlphaFoldDB" id="A0AAW7XAA0"/>
<reference evidence="2" key="1">
    <citation type="submission" date="2023-07" db="EMBL/GenBank/DDBJ databases">
        <title>Genome content predicts the carbon catabolic preferences of heterotrophic bacteria.</title>
        <authorList>
            <person name="Gralka M."/>
        </authorList>
    </citation>
    <scope>NUCLEOTIDE SEQUENCE</scope>
    <source>
        <strain evidence="2">I3M17_2</strain>
    </source>
</reference>
<evidence type="ECO:0000256" key="1">
    <source>
        <dbReference type="SAM" id="MobiDB-lite"/>
    </source>
</evidence>
<evidence type="ECO:0000313" key="2">
    <source>
        <dbReference type="EMBL" id="MDO6424815.1"/>
    </source>
</evidence>
<dbReference type="RefSeq" id="WP_303494035.1">
    <property type="nucleotide sequence ID" value="NZ_JAUOPB010000018.1"/>
</dbReference>
<sequence>MNEQRRMQYLDAMGIDMFVPRFVLAGAALSSQCELPVAKQAAAPAAAKGVASVLDGIGGDIGGAVGGSVGSAAAANEPTQERASRAPLGLVAEPEKPKPQKSASSTVSSILADLQAKTVVKPSAKFFLQLWRVHADLLVVDSRKPGQALPTDTLLTNILKAYGQLPQSLPRAEKLQWPMVDDATKDHSWTAAQEMVQSFLEGRLLSNPVKHILLFGDDAIRAVLGGDAEQSKAPQQCFHTPADAFACEAYCMPSLGEILLQPLLKRPVWHLLLEAFPSQP</sequence>
<dbReference type="EMBL" id="JAUOPB010000018">
    <property type="protein sequence ID" value="MDO6424815.1"/>
    <property type="molecule type" value="Genomic_DNA"/>
</dbReference>
<name>A0AAW7XAA0_9GAMM</name>
<feature type="region of interest" description="Disordered" evidence="1">
    <location>
        <begin position="70"/>
        <end position="104"/>
    </location>
</feature>
<organism evidence="2 3">
    <name type="scientific">Saccharophagus degradans</name>
    <dbReference type="NCBI Taxonomy" id="86304"/>
    <lineage>
        <taxon>Bacteria</taxon>
        <taxon>Pseudomonadati</taxon>
        <taxon>Pseudomonadota</taxon>
        <taxon>Gammaproteobacteria</taxon>
        <taxon>Cellvibrionales</taxon>
        <taxon>Cellvibrionaceae</taxon>
        <taxon>Saccharophagus</taxon>
    </lineage>
</organism>
<gene>
    <name evidence="2" type="ORF">Q4521_20155</name>
</gene>
<evidence type="ECO:0000313" key="3">
    <source>
        <dbReference type="Proteomes" id="UP001169760"/>
    </source>
</evidence>
<accession>A0AAW7XAA0</accession>